<dbReference type="Pfam" id="PF02015">
    <property type="entry name" value="Glyco_hydro_45"/>
    <property type="match status" value="1"/>
</dbReference>
<keyword evidence="8" id="KW-0624">Polysaccharide degradation</keyword>
<dbReference type="GO" id="GO:0008810">
    <property type="term" value="F:cellulase activity"/>
    <property type="evidence" value="ECO:0007669"/>
    <property type="project" value="UniProtKB-EC"/>
</dbReference>
<feature type="chain" id="PRO_5032546889" description="Cellulase" evidence="11">
    <location>
        <begin position="25"/>
        <end position="407"/>
    </location>
</feature>
<evidence type="ECO:0000259" key="12">
    <source>
        <dbReference type="PROSITE" id="PS01140"/>
    </source>
</evidence>
<dbReference type="EMBL" id="JQ844217">
    <property type="protein sequence ID" value="AGS52959.1"/>
    <property type="molecule type" value="Genomic_DNA"/>
</dbReference>
<evidence type="ECO:0000256" key="10">
    <source>
        <dbReference type="SAM" id="MobiDB-lite"/>
    </source>
</evidence>
<dbReference type="GO" id="GO:0030245">
    <property type="term" value="P:cellulose catabolic process"/>
    <property type="evidence" value="ECO:0007669"/>
    <property type="project" value="UniProtKB-KW"/>
</dbReference>
<evidence type="ECO:0000256" key="3">
    <source>
        <dbReference type="ARBA" id="ARBA00012601"/>
    </source>
</evidence>
<feature type="domain" description="Glycosyl hydrolases family 45 active site" evidence="12">
    <location>
        <begin position="188"/>
        <end position="199"/>
    </location>
</feature>
<keyword evidence="4" id="KW-0378">Hydrolase</keyword>
<evidence type="ECO:0000256" key="8">
    <source>
        <dbReference type="ARBA" id="ARBA00023326"/>
    </source>
</evidence>
<accession>A0A806KQ68</accession>
<dbReference type="EC" id="3.2.1.4" evidence="3 9"/>
<proteinExistence type="inferred from homology"/>
<feature type="active site" description="Nucleophile" evidence="9">
    <location>
        <position position="193"/>
    </location>
</feature>
<dbReference type="InterPro" id="IPR000334">
    <property type="entry name" value="Glyco_hydro_45"/>
</dbReference>
<feature type="signal peptide" evidence="11">
    <location>
        <begin position="1"/>
        <end position="24"/>
    </location>
</feature>
<evidence type="ECO:0000256" key="6">
    <source>
        <dbReference type="ARBA" id="ARBA00023277"/>
    </source>
</evidence>
<keyword evidence="7" id="KW-0326">Glycosidase</keyword>
<dbReference type="Gene3D" id="2.40.40.10">
    <property type="entry name" value="RlpA-like domain"/>
    <property type="match status" value="1"/>
</dbReference>
<feature type="compositionally biased region" description="Low complexity" evidence="10">
    <location>
        <begin position="154"/>
        <end position="175"/>
    </location>
</feature>
<dbReference type="InterPro" id="IPR052288">
    <property type="entry name" value="GH45_Enzymes"/>
</dbReference>
<dbReference type="AlphaFoldDB" id="A0A806KQ68"/>
<name>A0A806KQ68_9BACT</name>
<reference evidence="13" key="1">
    <citation type="submission" date="2012-03" db="EMBL/GenBank/DDBJ databases">
        <title>Functional metagenomics reveals considerable lignocellulase gene clusters in the gut microbiome of a wood-feeding higher termite.</title>
        <authorList>
            <person name="Liu N."/>
        </authorList>
    </citation>
    <scope>NUCLEOTIDE SEQUENCE</scope>
</reference>
<feature type="compositionally biased region" description="Low complexity" evidence="10">
    <location>
        <begin position="41"/>
        <end position="78"/>
    </location>
</feature>
<feature type="region of interest" description="Disordered" evidence="10">
    <location>
        <begin position="148"/>
        <end position="179"/>
    </location>
</feature>
<evidence type="ECO:0000256" key="9">
    <source>
        <dbReference type="PROSITE-ProRule" id="PRU10069"/>
    </source>
</evidence>
<keyword evidence="11" id="KW-0732">Signal</keyword>
<organism evidence="13">
    <name type="scientific">uncultured bacterium contig00028</name>
    <dbReference type="NCBI Taxonomy" id="1181517"/>
    <lineage>
        <taxon>Bacteria</taxon>
        <taxon>environmental samples</taxon>
    </lineage>
</organism>
<evidence type="ECO:0000256" key="1">
    <source>
        <dbReference type="ARBA" id="ARBA00000966"/>
    </source>
</evidence>
<protein>
    <recommendedName>
        <fullName evidence="3 9">Cellulase</fullName>
        <ecNumber evidence="3 9">3.2.1.4</ecNumber>
    </recommendedName>
</protein>
<dbReference type="PROSITE" id="PS01140">
    <property type="entry name" value="GLYCOSYL_HYDROL_F45"/>
    <property type="match status" value="1"/>
</dbReference>
<dbReference type="PANTHER" id="PTHR39730:SF1">
    <property type="entry name" value="ENDOGLUCANASE 1"/>
    <property type="match status" value="1"/>
</dbReference>
<dbReference type="PANTHER" id="PTHR39730">
    <property type="entry name" value="ENDOGLUCANASE 1"/>
    <property type="match status" value="1"/>
</dbReference>
<evidence type="ECO:0000256" key="5">
    <source>
        <dbReference type="ARBA" id="ARBA00023001"/>
    </source>
</evidence>
<feature type="region of interest" description="Disordered" evidence="10">
    <location>
        <begin position="40"/>
        <end position="78"/>
    </location>
</feature>
<keyword evidence="6" id="KW-0119">Carbohydrate metabolism</keyword>
<dbReference type="SUPFAM" id="SSF50685">
    <property type="entry name" value="Barwin-like endoglucanases"/>
    <property type="match status" value="1"/>
</dbReference>
<dbReference type="InterPro" id="IPR036908">
    <property type="entry name" value="RlpA-like_sf"/>
</dbReference>
<comment type="similarity">
    <text evidence="2">Belongs to the glycosyl hydrolase 45 (cellulase K) family.</text>
</comment>
<evidence type="ECO:0000256" key="7">
    <source>
        <dbReference type="ARBA" id="ARBA00023295"/>
    </source>
</evidence>
<comment type="catalytic activity">
    <reaction evidence="1 9">
        <text>Endohydrolysis of (1-&gt;4)-beta-D-glucosidic linkages in cellulose, lichenin and cereal beta-D-glucans.</text>
        <dbReference type="EC" id="3.2.1.4"/>
    </reaction>
</comment>
<keyword evidence="5" id="KW-0136">Cellulose degradation</keyword>
<evidence type="ECO:0000313" key="13">
    <source>
        <dbReference type="EMBL" id="AGS52959.1"/>
    </source>
</evidence>
<sequence>MRQRIFLFLTVFAGAVLFTCSNDADGGYLPAPSGYGYFPISSSSNGEEGPENSSSSENGGQSSSGYFIPGSSSTSSSSMLSSSATVACVVRTAGMPSNPTSACFRGEGSHAGKCYICPSDVNCTNPAFWSTWAWDNEWPSQGWLTEVSCGGGTTSSSSRASSSSGGTVTGDDSYTVKPGGVTKSNAKTTRYWDACKPSCAWTGNASSSPNGVARSCNVNGGTLTNNDAASSCGGGNAYTCMYQAPWAINSSLAFGFAASHSNGDCGKCFELTFITNGEGGMSGTITGKKMVVMVSNIGGDVDGDQYDIMIPGGGVGAFNALSNQISQNGGPASPNLGIQYGGFRGSCGNDVSCIQTMCNNAFSSSGLADLKAGCQWFIDWYGISNNPRVNSVEVNCPQSLINKYNKR</sequence>
<evidence type="ECO:0000256" key="2">
    <source>
        <dbReference type="ARBA" id="ARBA00007793"/>
    </source>
</evidence>
<evidence type="ECO:0000256" key="11">
    <source>
        <dbReference type="SAM" id="SignalP"/>
    </source>
</evidence>
<evidence type="ECO:0000256" key="4">
    <source>
        <dbReference type="ARBA" id="ARBA00022801"/>
    </source>
</evidence>